<comment type="caution">
    <text evidence="2">The sequence shown here is derived from an EMBL/GenBank/DDBJ whole genome shotgun (WGS) entry which is preliminary data.</text>
</comment>
<name>A0ABR0T4H5_9HYPO</name>
<protein>
    <submittedName>
        <fullName evidence="2">Maintenance of ploidy protein mob2</fullName>
    </submittedName>
</protein>
<accession>A0ABR0T4H5</accession>
<dbReference type="PANTHER" id="PTHR22599">
    <property type="entry name" value="MPS ONE BINDER KINASE ACTIVATOR-LIKE MOB"/>
    <property type="match status" value="1"/>
</dbReference>
<reference evidence="2 3" key="1">
    <citation type="submission" date="2024-01" db="EMBL/GenBank/DDBJ databases">
        <title>Complete genome of Cladobotryum mycophilum ATHUM6906.</title>
        <authorList>
            <person name="Christinaki A.C."/>
            <person name="Myridakis A.I."/>
            <person name="Kouvelis V.N."/>
        </authorList>
    </citation>
    <scope>NUCLEOTIDE SEQUENCE [LARGE SCALE GENOMIC DNA]</scope>
    <source>
        <strain evidence="2 3">ATHUM6906</strain>
    </source>
</reference>
<organism evidence="2 3">
    <name type="scientific">Cladobotryum mycophilum</name>
    <dbReference type="NCBI Taxonomy" id="491253"/>
    <lineage>
        <taxon>Eukaryota</taxon>
        <taxon>Fungi</taxon>
        <taxon>Dikarya</taxon>
        <taxon>Ascomycota</taxon>
        <taxon>Pezizomycotina</taxon>
        <taxon>Sordariomycetes</taxon>
        <taxon>Hypocreomycetidae</taxon>
        <taxon>Hypocreales</taxon>
        <taxon>Hypocreaceae</taxon>
        <taxon>Cladobotryum</taxon>
    </lineage>
</organism>
<dbReference type="Proteomes" id="UP001338125">
    <property type="component" value="Unassembled WGS sequence"/>
</dbReference>
<dbReference type="InterPro" id="IPR005301">
    <property type="entry name" value="MOB_kinase_act_fam"/>
</dbReference>
<dbReference type="SMART" id="SM01388">
    <property type="entry name" value="Mob1_phocein"/>
    <property type="match status" value="1"/>
</dbReference>
<evidence type="ECO:0000313" key="3">
    <source>
        <dbReference type="Proteomes" id="UP001338125"/>
    </source>
</evidence>
<dbReference type="EMBL" id="JAVFKD010000001">
    <property type="protein sequence ID" value="KAK5998886.1"/>
    <property type="molecule type" value="Genomic_DNA"/>
</dbReference>
<feature type="compositionally biased region" description="Polar residues" evidence="1">
    <location>
        <begin position="40"/>
        <end position="57"/>
    </location>
</feature>
<dbReference type="SUPFAM" id="SSF101152">
    <property type="entry name" value="Mob1/phocein"/>
    <property type="match status" value="1"/>
</dbReference>
<keyword evidence="3" id="KW-1185">Reference proteome</keyword>
<gene>
    <name evidence="2" type="ORF">PT974_01270</name>
</gene>
<proteinExistence type="predicted"/>
<feature type="region of interest" description="Disordered" evidence="1">
    <location>
        <begin position="14"/>
        <end position="57"/>
    </location>
</feature>
<sequence length="346" mass="38747">MSNIFSGIKERVRGTAAKAAGSSTKSQATAVDATPPRAPNTPQYNGSGKNGSQYNTPQYVASPVVSPPRVPMPESLSLIQAIEGAPPTIDLPRPLPMWLNPACAKHIVKGNFMTLSTRPKTVDRGEWVAHQVVEQFRNLWNFVRIVHEKEEDGSSICNPTTCPKMSAGRTHSYTWLNRNHEAVELPAHEYMTLMHRWMSGKTDDVTIFPTDPATCSYEVNPDLARSPSQTEDSDDWLGARSGFPQNFSGTCQLIFRQIFRVYAHLYWDHFEEPFYHLSIEKALNSCFSHFILTATTLDMLQPSELEPMQYLIDMWAADGTFPVESKAYAYANVARGKYLVSLNPNV</sequence>
<dbReference type="Gene3D" id="1.20.140.30">
    <property type="entry name" value="MOB kinase activator"/>
    <property type="match status" value="1"/>
</dbReference>
<dbReference type="InterPro" id="IPR036703">
    <property type="entry name" value="MOB_kinase_act_sf"/>
</dbReference>
<feature type="compositionally biased region" description="Low complexity" evidence="1">
    <location>
        <begin position="14"/>
        <end position="30"/>
    </location>
</feature>
<dbReference type="Pfam" id="PF03637">
    <property type="entry name" value="Mob1_phocein"/>
    <property type="match status" value="2"/>
</dbReference>
<evidence type="ECO:0000256" key="1">
    <source>
        <dbReference type="SAM" id="MobiDB-lite"/>
    </source>
</evidence>
<evidence type="ECO:0000313" key="2">
    <source>
        <dbReference type="EMBL" id="KAK5998886.1"/>
    </source>
</evidence>